<dbReference type="EMBL" id="VDCQ01000065">
    <property type="protein sequence ID" value="TNJ62135.1"/>
    <property type="molecule type" value="Genomic_DNA"/>
</dbReference>
<comment type="caution">
    <text evidence="3">The sequence shown here is derived from an EMBL/GenBank/DDBJ whole genome shotgun (WGS) entry which is preliminary data.</text>
</comment>
<dbReference type="Proteomes" id="UP000307943">
    <property type="component" value="Unassembled WGS sequence"/>
</dbReference>
<feature type="compositionally biased region" description="Low complexity" evidence="1">
    <location>
        <begin position="18"/>
        <end position="27"/>
    </location>
</feature>
<sequence length="77" mass="7382">MAKKNDRNRNDGYDRNTTDTNGIEAGEALGTVGGGVVGAAVGSALGPIGTVVGGIVGGALGNKVGEGADHNEGTTGD</sequence>
<proteinExistence type="predicted"/>
<name>A0A5C4T032_9BACL</name>
<feature type="compositionally biased region" description="Basic and acidic residues" evidence="1">
    <location>
        <begin position="1"/>
        <end position="17"/>
    </location>
</feature>
<evidence type="ECO:0000313" key="4">
    <source>
        <dbReference type="Proteomes" id="UP000307943"/>
    </source>
</evidence>
<feature type="region of interest" description="Disordered" evidence="1">
    <location>
        <begin position="1"/>
        <end position="27"/>
    </location>
</feature>
<evidence type="ECO:0000256" key="1">
    <source>
        <dbReference type="SAM" id="MobiDB-lite"/>
    </source>
</evidence>
<evidence type="ECO:0000313" key="3">
    <source>
        <dbReference type="EMBL" id="TNJ62135.1"/>
    </source>
</evidence>
<reference evidence="3 4" key="1">
    <citation type="submission" date="2019-05" db="EMBL/GenBank/DDBJ databases">
        <title>We sequenced the genome of Paenibacillus hemerocallicola KCTC 33185 for further insight into its adaptation and study the phylogeny of Paenibacillus.</title>
        <authorList>
            <person name="Narsing Rao M.P."/>
        </authorList>
    </citation>
    <scope>NUCLEOTIDE SEQUENCE [LARGE SCALE GENOMIC DNA]</scope>
    <source>
        <strain evidence="3 4">KCTC 33185</strain>
    </source>
</reference>
<gene>
    <name evidence="3" type="ORF">FE784_32460</name>
</gene>
<dbReference type="RefSeq" id="WP_139606406.1">
    <property type="nucleotide sequence ID" value="NZ_VDCQ01000065.1"/>
</dbReference>
<evidence type="ECO:0000259" key="2">
    <source>
        <dbReference type="Pfam" id="PF13488"/>
    </source>
</evidence>
<accession>A0A5C4T032</accession>
<dbReference type="AlphaFoldDB" id="A0A5C4T032"/>
<keyword evidence="4" id="KW-1185">Reference proteome</keyword>
<feature type="domain" description="Glycine zipper" evidence="2">
    <location>
        <begin position="30"/>
        <end position="71"/>
    </location>
</feature>
<dbReference type="InterPro" id="IPR039567">
    <property type="entry name" value="Gly-zipper"/>
</dbReference>
<protein>
    <recommendedName>
        <fullName evidence="2">Glycine zipper domain-containing protein</fullName>
    </recommendedName>
</protein>
<dbReference type="Pfam" id="PF13488">
    <property type="entry name" value="Gly-zipper_Omp"/>
    <property type="match status" value="1"/>
</dbReference>
<organism evidence="3 4">
    <name type="scientific">Paenibacillus hemerocallicola</name>
    <dbReference type="NCBI Taxonomy" id="1172614"/>
    <lineage>
        <taxon>Bacteria</taxon>
        <taxon>Bacillati</taxon>
        <taxon>Bacillota</taxon>
        <taxon>Bacilli</taxon>
        <taxon>Bacillales</taxon>
        <taxon>Paenibacillaceae</taxon>
        <taxon>Paenibacillus</taxon>
    </lineage>
</organism>